<reference evidence="2 3" key="1">
    <citation type="submission" date="2013-09" db="EMBL/GenBank/DDBJ databases">
        <title>Corchorus capsularis genome sequencing.</title>
        <authorList>
            <person name="Alam M."/>
            <person name="Haque M.S."/>
            <person name="Islam M.S."/>
            <person name="Emdad E.M."/>
            <person name="Islam M.M."/>
            <person name="Ahmed B."/>
            <person name="Halim A."/>
            <person name="Hossen Q.M.M."/>
            <person name="Hossain M.Z."/>
            <person name="Ahmed R."/>
            <person name="Khan M.M."/>
            <person name="Islam R."/>
            <person name="Rashid M.M."/>
            <person name="Khan S.A."/>
            <person name="Rahman M.S."/>
            <person name="Alam M."/>
        </authorList>
    </citation>
    <scope>NUCLEOTIDE SEQUENCE [LARGE SCALE GENOMIC DNA]</scope>
    <source>
        <strain evidence="3">cv. CVL-1</strain>
        <tissue evidence="2">Whole seedling</tissue>
    </source>
</reference>
<protein>
    <submittedName>
        <fullName evidence="2">Glycoside hydrolase, family 81</fullName>
    </submittedName>
</protein>
<organism evidence="2 3">
    <name type="scientific">Corchorus capsularis</name>
    <name type="common">Jute</name>
    <dbReference type="NCBI Taxonomy" id="210143"/>
    <lineage>
        <taxon>Eukaryota</taxon>
        <taxon>Viridiplantae</taxon>
        <taxon>Streptophyta</taxon>
        <taxon>Embryophyta</taxon>
        <taxon>Tracheophyta</taxon>
        <taxon>Spermatophyta</taxon>
        <taxon>Magnoliopsida</taxon>
        <taxon>eudicotyledons</taxon>
        <taxon>Gunneridae</taxon>
        <taxon>Pentapetalae</taxon>
        <taxon>rosids</taxon>
        <taxon>malvids</taxon>
        <taxon>Malvales</taxon>
        <taxon>Malvaceae</taxon>
        <taxon>Grewioideae</taxon>
        <taxon>Apeibeae</taxon>
        <taxon>Corchorus</taxon>
    </lineage>
</organism>
<dbReference type="InterPro" id="IPR005200">
    <property type="entry name" value="Endo-beta-glucanase"/>
</dbReference>
<dbReference type="OrthoDB" id="1741381at2759"/>
<dbReference type="GO" id="GO:0052861">
    <property type="term" value="F:endo-1,3(4)-beta-glucanase activity"/>
    <property type="evidence" value="ECO:0007669"/>
    <property type="project" value="InterPro"/>
</dbReference>
<proteinExistence type="predicted"/>
<keyword evidence="3" id="KW-1185">Reference proteome</keyword>
<gene>
    <name evidence="2" type="ORF">CCACVL1_07678</name>
</gene>
<evidence type="ECO:0000259" key="1">
    <source>
        <dbReference type="Pfam" id="PF03639"/>
    </source>
</evidence>
<dbReference type="Gene3D" id="2.70.98.30">
    <property type="entry name" value="Golgi alpha-mannosidase II, domain 4"/>
    <property type="match status" value="1"/>
</dbReference>
<keyword evidence="2" id="KW-0378">Hydrolase</keyword>
<comment type="caution">
    <text evidence="2">The sequence shown here is derived from an EMBL/GenBank/DDBJ whole genome shotgun (WGS) entry which is preliminary data.</text>
</comment>
<dbReference type="PANTHER" id="PTHR31983">
    <property type="entry name" value="ENDO-1,3(4)-BETA-GLUCANASE 1"/>
    <property type="match status" value="1"/>
</dbReference>
<feature type="domain" description="Glycosyl hydrolase family 81 N-terminal" evidence="1">
    <location>
        <begin position="38"/>
        <end position="81"/>
    </location>
</feature>
<dbReference type="InterPro" id="IPR040451">
    <property type="entry name" value="GH81_N"/>
</dbReference>
<evidence type="ECO:0000313" key="2">
    <source>
        <dbReference type="EMBL" id="OMO89710.1"/>
    </source>
</evidence>
<dbReference type="Pfam" id="PF03639">
    <property type="entry name" value="Glyco_hydro_81"/>
    <property type="match status" value="1"/>
</dbReference>
<dbReference type="AlphaFoldDB" id="A0A1R3J4H6"/>
<dbReference type="PANTHER" id="PTHR31983:SF0">
    <property type="entry name" value="GLUCAN ENDO-1,3-BETA-D-GLUCOSIDASE 2"/>
    <property type="match status" value="1"/>
</dbReference>
<dbReference type="Proteomes" id="UP000188268">
    <property type="component" value="Unassembled WGS sequence"/>
</dbReference>
<dbReference type="STRING" id="210143.A0A1R3J4H6"/>
<dbReference type="EMBL" id="AWWV01008621">
    <property type="protein sequence ID" value="OMO89710.1"/>
    <property type="molecule type" value="Genomic_DNA"/>
</dbReference>
<name>A0A1R3J4H6_COCAP</name>
<sequence>MSPPKPQKPSRNNNPFLFPKAQSSVLPDPARFFSPNLLSSPLPTNSFFQNFTLKNGDQPEYIHPYLLKSADSSLSICYPSQFRNSAFLYQRFNHLCN</sequence>
<dbReference type="Gramene" id="OMO89710">
    <property type="protein sequence ID" value="OMO89710"/>
    <property type="gene ID" value="CCACVL1_07678"/>
</dbReference>
<accession>A0A1R3J4H6</accession>
<dbReference type="OMA" id="GHHIISS"/>
<evidence type="ECO:0000313" key="3">
    <source>
        <dbReference type="Proteomes" id="UP000188268"/>
    </source>
</evidence>